<dbReference type="Proteomes" id="UP000521872">
    <property type="component" value="Unassembled WGS sequence"/>
</dbReference>
<feature type="compositionally biased region" description="Polar residues" evidence="1">
    <location>
        <begin position="658"/>
        <end position="675"/>
    </location>
</feature>
<feature type="compositionally biased region" description="Low complexity" evidence="1">
    <location>
        <begin position="690"/>
        <end position="715"/>
    </location>
</feature>
<evidence type="ECO:0000313" key="2">
    <source>
        <dbReference type="EMBL" id="KAF4610932.1"/>
    </source>
</evidence>
<feature type="compositionally biased region" description="Low complexity" evidence="1">
    <location>
        <begin position="87"/>
        <end position="96"/>
    </location>
</feature>
<dbReference type="AlphaFoldDB" id="A0A8H4VIK5"/>
<comment type="caution">
    <text evidence="2">The sequence shown here is derived from an EMBL/GenBank/DDBJ whole genome shotgun (WGS) entry which is preliminary data.</text>
</comment>
<protein>
    <submittedName>
        <fullName evidence="2">Uncharacterized protein</fullName>
    </submittedName>
</protein>
<organism evidence="2 3">
    <name type="scientific">Agrocybe pediades</name>
    <dbReference type="NCBI Taxonomy" id="84607"/>
    <lineage>
        <taxon>Eukaryota</taxon>
        <taxon>Fungi</taxon>
        <taxon>Dikarya</taxon>
        <taxon>Basidiomycota</taxon>
        <taxon>Agaricomycotina</taxon>
        <taxon>Agaricomycetes</taxon>
        <taxon>Agaricomycetidae</taxon>
        <taxon>Agaricales</taxon>
        <taxon>Agaricineae</taxon>
        <taxon>Strophariaceae</taxon>
        <taxon>Agrocybe</taxon>
    </lineage>
</organism>
<reference evidence="2 3" key="1">
    <citation type="submission" date="2019-12" db="EMBL/GenBank/DDBJ databases">
        <authorList>
            <person name="Floudas D."/>
            <person name="Bentzer J."/>
            <person name="Ahren D."/>
            <person name="Johansson T."/>
            <person name="Persson P."/>
            <person name="Tunlid A."/>
        </authorList>
    </citation>
    <scope>NUCLEOTIDE SEQUENCE [LARGE SCALE GENOMIC DNA]</scope>
    <source>
        <strain evidence="2 3">CBS 102.39</strain>
    </source>
</reference>
<feature type="region of interest" description="Disordered" evidence="1">
    <location>
        <begin position="274"/>
        <end position="293"/>
    </location>
</feature>
<gene>
    <name evidence="2" type="ORF">D9613_007003</name>
</gene>
<feature type="compositionally biased region" description="Basic residues" evidence="1">
    <location>
        <begin position="627"/>
        <end position="654"/>
    </location>
</feature>
<name>A0A8H4VIK5_9AGAR</name>
<keyword evidence="3" id="KW-1185">Reference proteome</keyword>
<feature type="compositionally biased region" description="Low complexity" evidence="1">
    <location>
        <begin position="58"/>
        <end position="78"/>
    </location>
</feature>
<evidence type="ECO:0000313" key="3">
    <source>
        <dbReference type="Proteomes" id="UP000521872"/>
    </source>
</evidence>
<feature type="region of interest" description="Disordered" evidence="1">
    <location>
        <begin position="627"/>
        <end position="725"/>
    </location>
</feature>
<dbReference type="EMBL" id="JAACJL010000058">
    <property type="protein sequence ID" value="KAF4610932.1"/>
    <property type="molecule type" value="Genomic_DNA"/>
</dbReference>
<accession>A0A8H4VIK5</accession>
<sequence>MLSLHKLIYETPPSSAERTEPVICKTTYLGVQKRKRAQSKSNHEFVPYPPVANSHTLDQSPPDYFSSDSDSSTVSKPPMKTPKKPTAKAAKTPSSKGPKKVEVDLPGPSPPKRVRRDSDASITAPKGSKTSRARPPSSVGSVQQTTQRDADSPPVNKKSESISASLKKPKSKAKSVVADDDNDDNVSVADSSISVNRIRRNESERIEYFKNQPECSSIEPHFAHCNVCNKAVNLGRKQTYAVRPWEIHRARCDKRAAQSTPPSPVLNTFITQAENDQSSSADVTASMTPTQARRPNEIERKEYLQSDKQIKSLDKDRALCGKCDQWVALSDTHSYVTGNWVKHKEICSDAINRVAAAKRKLLIVNDKQVKSFTSRKIICAVCGATVQLEGDGDYNLTNWDDHKINHCVKDASRPRNGENSVPFPSTGARPPSSSGSTEDTLVVDAQLPKGLKRSREEDETGPQEDERPSARPRTSSYLPPQIEPPNTVMGWFMLPFQSFVRGFKESLKDTKHAGAPTSSAADSFLQQDRYLGLTGRKRNISRVFPYEDYKIITFYRFLSLSMLVEMSGVDLTATTPKERARKQLLDEDEWVDLLSQDLVRCLMCGKDVKLSKKSRFDPVHWNQHVQRCPKKHLYKRNQKHKAGPSTGRRPRGRRSPPLTNSDNLENQERQATQVVSTSPPTPSPLPVALPPSTTSSPLTPLSSPASSLSSLLATPSSPPSKLPPWLEINDPSATAEAMKAYLSRSHPDRIERPACGDWHNWNWAQLRPPQIAEPTTSLTFDESEDVECRIARGSGEWLRYRNVDHSEIEAAEALFALSQSRR</sequence>
<feature type="region of interest" description="Disordered" evidence="1">
    <location>
        <begin position="409"/>
        <end position="482"/>
    </location>
</feature>
<proteinExistence type="predicted"/>
<feature type="compositionally biased region" description="Polar residues" evidence="1">
    <location>
        <begin position="138"/>
        <end position="147"/>
    </location>
</feature>
<evidence type="ECO:0000256" key="1">
    <source>
        <dbReference type="SAM" id="MobiDB-lite"/>
    </source>
</evidence>
<feature type="compositionally biased region" description="Pro residues" evidence="1">
    <location>
        <begin position="679"/>
        <end position="689"/>
    </location>
</feature>
<feature type="region of interest" description="Disordered" evidence="1">
    <location>
        <begin position="32"/>
        <end position="187"/>
    </location>
</feature>